<feature type="region of interest" description="Disordered" evidence="2">
    <location>
        <begin position="1"/>
        <end position="44"/>
    </location>
</feature>
<accession>A0AAE3JFZ9</accession>
<feature type="compositionally biased region" description="Basic and acidic residues" evidence="2">
    <location>
        <begin position="21"/>
        <end position="44"/>
    </location>
</feature>
<organism evidence="4 5">
    <name type="scientific">Hominifimenecus microfluidus</name>
    <dbReference type="NCBI Taxonomy" id="2885348"/>
    <lineage>
        <taxon>Bacteria</taxon>
        <taxon>Bacillati</taxon>
        <taxon>Bacillota</taxon>
        <taxon>Clostridia</taxon>
        <taxon>Lachnospirales</taxon>
        <taxon>Lachnospiraceae</taxon>
        <taxon>Hominifimenecus</taxon>
    </lineage>
</organism>
<dbReference type="Proteomes" id="UP001198182">
    <property type="component" value="Unassembled WGS sequence"/>
</dbReference>
<keyword evidence="5" id="KW-1185">Reference proteome</keyword>
<evidence type="ECO:0000256" key="1">
    <source>
        <dbReference type="SAM" id="Coils"/>
    </source>
</evidence>
<feature type="coiled-coil region" evidence="1">
    <location>
        <begin position="91"/>
        <end position="118"/>
    </location>
</feature>
<keyword evidence="1" id="KW-0175">Coiled coil</keyword>
<dbReference type="Pfam" id="PF04977">
    <property type="entry name" value="DivIC"/>
    <property type="match status" value="1"/>
</dbReference>
<reference evidence="4" key="1">
    <citation type="submission" date="2021-10" db="EMBL/GenBank/DDBJ databases">
        <title>Anaerobic single-cell dispensing facilitates the cultivation of human gut bacteria.</title>
        <authorList>
            <person name="Afrizal A."/>
        </authorList>
    </citation>
    <scope>NUCLEOTIDE SEQUENCE</scope>
    <source>
        <strain evidence="4">CLA-AA-H215</strain>
    </source>
</reference>
<dbReference type="EMBL" id="JAJEQR010000009">
    <property type="protein sequence ID" value="MCC2230246.1"/>
    <property type="molecule type" value="Genomic_DNA"/>
</dbReference>
<evidence type="ECO:0000256" key="2">
    <source>
        <dbReference type="SAM" id="MobiDB-lite"/>
    </source>
</evidence>
<evidence type="ECO:0000256" key="3">
    <source>
        <dbReference type="SAM" id="Phobius"/>
    </source>
</evidence>
<dbReference type="AlphaFoldDB" id="A0AAE3JFZ9"/>
<comment type="caution">
    <text evidence="4">The sequence shown here is derived from an EMBL/GenBank/DDBJ whole genome shotgun (WGS) entry which is preliminary data.</text>
</comment>
<evidence type="ECO:0000313" key="4">
    <source>
        <dbReference type="EMBL" id="MCC2230246.1"/>
    </source>
</evidence>
<dbReference type="InterPro" id="IPR007060">
    <property type="entry name" value="FtsL/DivIC"/>
</dbReference>
<feature type="transmembrane region" description="Helical" evidence="3">
    <location>
        <begin position="61"/>
        <end position="85"/>
    </location>
</feature>
<name>A0AAE3JFZ9_9FIRM</name>
<gene>
    <name evidence="4" type="ORF">LKD81_04420</name>
</gene>
<keyword evidence="3" id="KW-0472">Membrane</keyword>
<keyword evidence="3" id="KW-0812">Transmembrane</keyword>
<evidence type="ECO:0000313" key="5">
    <source>
        <dbReference type="Proteomes" id="UP001198182"/>
    </source>
</evidence>
<keyword evidence="3" id="KW-1133">Transmembrane helix</keyword>
<sequence length="166" mass="19148">MAREEQQQKKRQYHNYIEGSAVRHSETVPKRESERSVPRPQRREQRVAAARIRRNRDKVQLISVPYLIVLVAATIMTLGVCASYLQVQASITANKNQIEKLESNLQTLKSDNNALEARISTYVDLKHIYEVATGELGMVYPSDDQILYYDKTESGYVRQYEDIPTD</sequence>
<dbReference type="RefSeq" id="WP_308452954.1">
    <property type="nucleotide sequence ID" value="NZ_JAJEQR010000009.1"/>
</dbReference>
<protein>
    <submittedName>
        <fullName evidence="4">Septum formation initiator family protein</fullName>
    </submittedName>
</protein>
<proteinExistence type="predicted"/>